<organism evidence="5 6">
    <name type="scientific">Ameyamaea chiangmaiensis</name>
    <dbReference type="NCBI Taxonomy" id="442969"/>
    <lineage>
        <taxon>Bacteria</taxon>
        <taxon>Pseudomonadati</taxon>
        <taxon>Pseudomonadota</taxon>
        <taxon>Alphaproteobacteria</taxon>
        <taxon>Acetobacterales</taxon>
        <taxon>Acetobacteraceae</taxon>
        <taxon>Ameyamaea</taxon>
    </lineage>
</organism>
<reference evidence="5 6" key="1">
    <citation type="submission" date="2020-06" db="EMBL/GenBank/DDBJ databases">
        <title>Description of novel acetic acid bacteria.</title>
        <authorList>
            <person name="Sombolestani A."/>
        </authorList>
    </citation>
    <scope>NUCLEOTIDE SEQUENCE [LARGE SCALE GENOMIC DNA]</scope>
    <source>
        <strain evidence="5 6">LMG 27010</strain>
    </source>
</reference>
<feature type="domain" description="HTH gntR-type" evidence="4">
    <location>
        <begin position="14"/>
        <end position="81"/>
    </location>
</feature>
<dbReference type="Proteomes" id="UP000585665">
    <property type="component" value="Unassembled WGS sequence"/>
</dbReference>
<comment type="caution">
    <text evidence="5">The sequence shown here is derived from an EMBL/GenBank/DDBJ whole genome shotgun (WGS) entry which is preliminary data.</text>
</comment>
<evidence type="ECO:0000313" key="5">
    <source>
        <dbReference type="EMBL" id="NVN40241.1"/>
    </source>
</evidence>
<keyword evidence="6" id="KW-1185">Reference proteome</keyword>
<dbReference type="PANTHER" id="PTHR43537:SF24">
    <property type="entry name" value="GLUCONATE OPERON TRANSCRIPTIONAL REPRESSOR"/>
    <property type="match status" value="1"/>
</dbReference>
<evidence type="ECO:0000256" key="1">
    <source>
        <dbReference type="ARBA" id="ARBA00023015"/>
    </source>
</evidence>
<dbReference type="GO" id="GO:0003700">
    <property type="term" value="F:DNA-binding transcription factor activity"/>
    <property type="evidence" value="ECO:0007669"/>
    <property type="project" value="InterPro"/>
</dbReference>
<dbReference type="InterPro" id="IPR000524">
    <property type="entry name" value="Tscrpt_reg_HTH_GntR"/>
</dbReference>
<keyword evidence="1" id="KW-0805">Transcription regulation</keyword>
<dbReference type="GO" id="GO:0003677">
    <property type="term" value="F:DNA binding"/>
    <property type="evidence" value="ECO:0007669"/>
    <property type="project" value="UniProtKB-KW"/>
</dbReference>
<keyword evidence="2" id="KW-0238">DNA-binding</keyword>
<gene>
    <name evidence="5" type="ORF">HUK82_06625</name>
</gene>
<dbReference type="AlphaFoldDB" id="A0A850PGF1"/>
<protein>
    <submittedName>
        <fullName evidence="5">GntR family transcriptional regulator</fullName>
    </submittedName>
</protein>
<dbReference type="RefSeq" id="WP_176613212.1">
    <property type="nucleotide sequence ID" value="NZ_JABXXR010000033.1"/>
</dbReference>
<accession>A0A850PGF1</accession>
<evidence type="ECO:0000313" key="6">
    <source>
        <dbReference type="Proteomes" id="UP000585665"/>
    </source>
</evidence>
<dbReference type="EMBL" id="JABXXR010000033">
    <property type="protein sequence ID" value="NVN40241.1"/>
    <property type="molecule type" value="Genomic_DNA"/>
</dbReference>
<dbReference type="InterPro" id="IPR036388">
    <property type="entry name" value="WH-like_DNA-bd_sf"/>
</dbReference>
<dbReference type="SMART" id="SM00345">
    <property type="entry name" value="HTH_GNTR"/>
    <property type="match status" value="1"/>
</dbReference>
<dbReference type="Gene3D" id="1.10.10.10">
    <property type="entry name" value="Winged helix-like DNA-binding domain superfamily/Winged helix DNA-binding domain"/>
    <property type="match status" value="1"/>
</dbReference>
<name>A0A850PGF1_9PROT</name>
<dbReference type="CDD" id="cd07377">
    <property type="entry name" value="WHTH_GntR"/>
    <property type="match status" value="1"/>
</dbReference>
<dbReference type="InterPro" id="IPR036390">
    <property type="entry name" value="WH_DNA-bd_sf"/>
</dbReference>
<dbReference type="InterPro" id="IPR008920">
    <property type="entry name" value="TF_FadR/GntR_C"/>
</dbReference>
<dbReference type="InterPro" id="IPR011711">
    <property type="entry name" value="GntR_C"/>
</dbReference>
<dbReference type="SUPFAM" id="SSF48008">
    <property type="entry name" value="GntR ligand-binding domain-like"/>
    <property type="match status" value="1"/>
</dbReference>
<dbReference type="SMART" id="SM00895">
    <property type="entry name" value="FCD"/>
    <property type="match status" value="1"/>
</dbReference>
<dbReference type="Gene3D" id="1.20.120.530">
    <property type="entry name" value="GntR ligand-binding domain-like"/>
    <property type="match status" value="1"/>
</dbReference>
<evidence type="ECO:0000259" key="4">
    <source>
        <dbReference type="PROSITE" id="PS50949"/>
    </source>
</evidence>
<sequence length="225" mass="25411">MKSATARQTPSHDLPPKERIYDAVRRAILVGEYPPGSFIEEERISTAHDVSRTPVREAFHRLHAEHYIALVPRRGAMVTPIGLAEFSGLFQARLMVEGAVIELACARQIRPSAAMRDALRRLQSFSSLRSPDEQVDYLAADWDFHAALVELSGNPVLQGMYSALRPHQERVGMTARPTVEDLHILDREHTALYDTLMKHDVESCKAWLARHLDTSSPRGERLTRL</sequence>
<dbReference type="PANTHER" id="PTHR43537">
    <property type="entry name" value="TRANSCRIPTIONAL REGULATOR, GNTR FAMILY"/>
    <property type="match status" value="1"/>
</dbReference>
<dbReference type="PROSITE" id="PS50949">
    <property type="entry name" value="HTH_GNTR"/>
    <property type="match status" value="1"/>
</dbReference>
<proteinExistence type="predicted"/>
<dbReference type="Pfam" id="PF07729">
    <property type="entry name" value="FCD"/>
    <property type="match status" value="1"/>
</dbReference>
<evidence type="ECO:0000256" key="2">
    <source>
        <dbReference type="ARBA" id="ARBA00023125"/>
    </source>
</evidence>
<evidence type="ECO:0000256" key="3">
    <source>
        <dbReference type="ARBA" id="ARBA00023163"/>
    </source>
</evidence>
<dbReference type="SUPFAM" id="SSF46785">
    <property type="entry name" value="Winged helix' DNA-binding domain"/>
    <property type="match status" value="1"/>
</dbReference>
<dbReference type="Pfam" id="PF00392">
    <property type="entry name" value="GntR"/>
    <property type="match status" value="1"/>
</dbReference>
<keyword evidence="3" id="KW-0804">Transcription</keyword>